<name>A0A561WEB0_9ACTN</name>
<dbReference type="AlphaFoldDB" id="A0A561WEB0"/>
<accession>A0A561WEB0</accession>
<dbReference type="OrthoDB" id="3622226at2"/>
<evidence type="ECO:0000313" key="2">
    <source>
        <dbReference type="Proteomes" id="UP000319927"/>
    </source>
</evidence>
<sequence>MSLYGRDDETWERLATAGLDFLIERARIGDPTTYTELNATLVHRTGIPGFNFDREDERAAIGRLLGMIVERNYPTTGLMISALVRYLDANDAGPGFYALATQLGLLGRNPSKSAKMEFWVAQLRALHQYYSRSPNSLTS</sequence>
<evidence type="ECO:0000313" key="1">
    <source>
        <dbReference type="EMBL" id="TWG22141.1"/>
    </source>
</evidence>
<keyword evidence="2" id="KW-1185">Reference proteome</keyword>
<dbReference type="EMBL" id="VIXA01000002">
    <property type="protein sequence ID" value="TWG22141.1"/>
    <property type="molecule type" value="Genomic_DNA"/>
</dbReference>
<dbReference type="Proteomes" id="UP000319927">
    <property type="component" value="Unassembled WGS sequence"/>
</dbReference>
<gene>
    <name evidence="1" type="ORF">FHX75_12661</name>
</gene>
<organism evidence="1 2">
    <name type="scientific">Micromonospora palomenae</name>
    <dbReference type="NCBI Taxonomy" id="1461247"/>
    <lineage>
        <taxon>Bacteria</taxon>
        <taxon>Bacillati</taxon>
        <taxon>Actinomycetota</taxon>
        <taxon>Actinomycetes</taxon>
        <taxon>Micromonosporales</taxon>
        <taxon>Micromonosporaceae</taxon>
        <taxon>Micromonospora</taxon>
    </lineage>
</organism>
<comment type="caution">
    <text evidence="1">The sequence shown here is derived from an EMBL/GenBank/DDBJ whole genome shotgun (WGS) entry which is preliminary data.</text>
</comment>
<protein>
    <submittedName>
        <fullName evidence="1">Uncharacterized protein</fullName>
    </submittedName>
</protein>
<proteinExistence type="predicted"/>
<reference evidence="1 2" key="1">
    <citation type="submission" date="2019-06" db="EMBL/GenBank/DDBJ databases">
        <title>Sequencing the genomes of 1000 actinobacteria strains.</title>
        <authorList>
            <person name="Klenk H.-P."/>
        </authorList>
    </citation>
    <scope>NUCLEOTIDE SEQUENCE [LARGE SCALE GENOMIC DNA]</scope>
    <source>
        <strain evidence="1 2">DSM 102131</strain>
    </source>
</reference>